<dbReference type="AlphaFoldDB" id="A0A8J3NAI8"/>
<keyword evidence="1" id="KW-0547">Nucleotide-binding</keyword>
<dbReference type="InterPro" id="IPR050490">
    <property type="entry name" value="Bact_solute-bd_prot1"/>
</dbReference>
<name>A0A8J3NAI8_9ACTN</name>
<evidence type="ECO:0000313" key="1">
    <source>
        <dbReference type="EMBL" id="GID09607.1"/>
    </source>
</evidence>
<dbReference type="PANTHER" id="PTHR43649">
    <property type="entry name" value="ARABINOSE-BINDING PROTEIN-RELATED"/>
    <property type="match status" value="1"/>
</dbReference>
<dbReference type="Pfam" id="PF01547">
    <property type="entry name" value="SBP_bac_1"/>
    <property type="match status" value="1"/>
</dbReference>
<dbReference type="EMBL" id="BOMB01000001">
    <property type="protein sequence ID" value="GID09607.1"/>
    <property type="molecule type" value="Genomic_DNA"/>
</dbReference>
<dbReference type="SUPFAM" id="SSF53850">
    <property type="entry name" value="Periplasmic binding protein-like II"/>
    <property type="match status" value="1"/>
</dbReference>
<keyword evidence="2" id="KW-1185">Reference proteome</keyword>
<proteinExistence type="predicted"/>
<sequence>MTGPGIGRRAFGAMGLGLGAAALAGCGTGRGDGRQRATFYGAPDVNAALVAAFGLLRREHPELAVDSEFGAFQGYYDKLATRFAGGAAPDVVMMDFTHLAGYAQRGALLDVTRYAPDPVDGAAGRPAVLDGGRFRDRLYGVPIGTHTQAIVVRTDLAAKYGVAVPDATTWESYARICTDIGKASGGTVFGTEDGGGSDFALDIWVRQRGGQLFTESGRLGATREHLAEWFEYWRRLRASGGAASIDVTANTTVRALVAGQAVIGFNFSNATGIQGQVKAPLRMLTIPGVSARDRPGAYQYIKPTNMFSVNRSTARPDRAARILGAFLTDERVAGRLGMTLGSPPARAVFDAARAKATGVGRTILDFDAMVQRNATATRYPPTRPLGADQLLTATGALLGRLNLSVGYGQVSPRQAAEDFVNQATSYLQA</sequence>
<protein>
    <submittedName>
        <fullName evidence="1">ABC transporter ATP-binding protein</fullName>
    </submittedName>
</protein>
<dbReference type="Gene3D" id="3.40.190.10">
    <property type="entry name" value="Periplasmic binding protein-like II"/>
    <property type="match status" value="2"/>
</dbReference>
<gene>
    <name evidence="1" type="ORF">Aru02nite_04960</name>
</gene>
<organism evidence="1 2">
    <name type="scientific">Actinocatenispora rupis</name>
    <dbReference type="NCBI Taxonomy" id="519421"/>
    <lineage>
        <taxon>Bacteria</taxon>
        <taxon>Bacillati</taxon>
        <taxon>Actinomycetota</taxon>
        <taxon>Actinomycetes</taxon>
        <taxon>Micromonosporales</taxon>
        <taxon>Micromonosporaceae</taxon>
        <taxon>Actinocatenispora</taxon>
    </lineage>
</organism>
<keyword evidence="1" id="KW-0067">ATP-binding</keyword>
<dbReference type="GO" id="GO:0005524">
    <property type="term" value="F:ATP binding"/>
    <property type="evidence" value="ECO:0007669"/>
    <property type="project" value="UniProtKB-KW"/>
</dbReference>
<dbReference type="Proteomes" id="UP000612808">
    <property type="component" value="Unassembled WGS sequence"/>
</dbReference>
<dbReference type="PANTHER" id="PTHR43649:SF11">
    <property type="entry name" value="ABC TRANSPORTER SUBSTRATE-BINDING PROTEIN YESO-RELATED"/>
    <property type="match status" value="1"/>
</dbReference>
<reference evidence="1" key="1">
    <citation type="submission" date="2021-01" db="EMBL/GenBank/DDBJ databases">
        <title>Whole genome shotgun sequence of Actinocatenispora rupis NBRC 107355.</title>
        <authorList>
            <person name="Komaki H."/>
            <person name="Tamura T."/>
        </authorList>
    </citation>
    <scope>NUCLEOTIDE SEQUENCE</scope>
    <source>
        <strain evidence="1">NBRC 107355</strain>
    </source>
</reference>
<dbReference type="RefSeq" id="WP_203654471.1">
    <property type="nucleotide sequence ID" value="NZ_BAAAZM010000010.1"/>
</dbReference>
<accession>A0A8J3NAI8</accession>
<evidence type="ECO:0000313" key="2">
    <source>
        <dbReference type="Proteomes" id="UP000612808"/>
    </source>
</evidence>
<dbReference type="InterPro" id="IPR006059">
    <property type="entry name" value="SBP"/>
</dbReference>
<comment type="caution">
    <text evidence="1">The sequence shown here is derived from an EMBL/GenBank/DDBJ whole genome shotgun (WGS) entry which is preliminary data.</text>
</comment>